<dbReference type="InterPro" id="IPR018163">
    <property type="entry name" value="Thr/Ala-tRNA-synth_IIc_edit"/>
</dbReference>
<dbReference type="OrthoDB" id="288942at2759"/>
<dbReference type="SMART" id="SM00863">
    <property type="entry name" value="tRNA_SAD"/>
    <property type="match status" value="1"/>
</dbReference>
<feature type="domain" description="Alanyl-transfer RNA synthetases family profile" evidence="5">
    <location>
        <begin position="1"/>
        <end position="254"/>
    </location>
</feature>
<evidence type="ECO:0000256" key="4">
    <source>
        <dbReference type="SAM" id="MobiDB-lite"/>
    </source>
</evidence>
<dbReference type="PROSITE" id="PS50860">
    <property type="entry name" value="AA_TRNA_LIGASE_II_ALA"/>
    <property type="match status" value="1"/>
</dbReference>
<accession>A0A8E2JQC2</accession>
<gene>
    <name evidence="6" type="ORF">AOQ84DRAFT_322687</name>
</gene>
<evidence type="ECO:0000256" key="2">
    <source>
        <dbReference type="ARBA" id="ARBA00004496"/>
    </source>
</evidence>
<proteinExistence type="inferred from homology"/>
<reference evidence="6 7" key="1">
    <citation type="journal article" date="2016" name="Nat. Commun.">
        <title>Ectomycorrhizal ecology is imprinted in the genome of the dominant symbiotic fungus Cenococcum geophilum.</title>
        <authorList>
            <consortium name="DOE Joint Genome Institute"/>
            <person name="Peter M."/>
            <person name="Kohler A."/>
            <person name="Ohm R.A."/>
            <person name="Kuo A."/>
            <person name="Krutzmann J."/>
            <person name="Morin E."/>
            <person name="Arend M."/>
            <person name="Barry K.W."/>
            <person name="Binder M."/>
            <person name="Choi C."/>
            <person name="Clum A."/>
            <person name="Copeland A."/>
            <person name="Grisel N."/>
            <person name="Haridas S."/>
            <person name="Kipfer T."/>
            <person name="LaButti K."/>
            <person name="Lindquist E."/>
            <person name="Lipzen A."/>
            <person name="Maire R."/>
            <person name="Meier B."/>
            <person name="Mihaltcheva S."/>
            <person name="Molinier V."/>
            <person name="Murat C."/>
            <person name="Poggeler S."/>
            <person name="Quandt C.A."/>
            <person name="Sperisen C."/>
            <person name="Tritt A."/>
            <person name="Tisserant E."/>
            <person name="Crous P.W."/>
            <person name="Henrissat B."/>
            <person name="Nehls U."/>
            <person name="Egli S."/>
            <person name="Spatafora J.W."/>
            <person name="Grigoriev I.V."/>
            <person name="Martin F.M."/>
        </authorList>
    </citation>
    <scope>NUCLEOTIDE SEQUENCE [LARGE SCALE GENOMIC DNA]</scope>
    <source>
        <strain evidence="6 7">CBS 207.34</strain>
    </source>
</reference>
<dbReference type="Gene3D" id="3.30.980.10">
    <property type="entry name" value="Threonyl-trna Synthetase, Chain A, domain 2"/>
    <property type="match status" value="1"/>
</dbReference>
<dbReference type="InterPro" id="IPR051335">
    <property type="entry name" value="Alanyl-tRNA_Editing_Enzymes"/>
</dbReference>
<dbReference type="GO" id="GO:0005737">
    <property type="term" value="C:cytoplasm"/>
    <property type="evidence" value="ECO:0007669"/>
    <property type="project" value="UniProtKB-SubCell"/>
</dbReference>
<evidence type="ECO:0000313" key="7">
    <source>
        <dbReference type="Proteomes" id="UP000250140"/>
    </source>
</evidence>
<dbReference type="PANTHER" id="PTHR43462">
    <property type="entry name" value="ALANYL-TRNA EDITING PROTEIN"/>
    <property type="match status" value="1"/>
</dbReference>
<dbReference type="SUPFAM" id="SSF55186">
    <property type="entry name" value="ThrRS/AlaRS common domain"/>
    <property type="match status" value="1"/>
</dbReference>
<dbReference type="GO" id="GO:0006419">
    <property type="term" value="P:alanyl-tRNA aminoacylation"/>
    <property type="evidence" value="ECO:0007669"/>
    <property type="project" value="InterPro"/>
</dbReference>
<dbReference type="PANTHER" id="PTHR43462:SF2">
    <property type="entry name" value="THREONYL AND ALANYL TRNA SYNTHETASE SECOND ADDITIONAL DOMAIN-CONTAINING PROTEIN"/>
    <property type="match status" value="1"/>
</dbReference>
<comment type="similarity">
    <text evidence="3">Belongs to the class-II aminoacyl-tRNA synthetase family. Alax-L subfamily.</text>
</comment>
<dbReference type="InterPro" id="IPR012947">
    <property type="entry name" value="tRNA_SAD"/>
</dbReference>
<dbReference type="GO" id="GO:0005524">
    <property type="term" value="F:ATP binding"/>
    <property type="evidence" value="ECO:0007669"/>
    <property type="project" value="InterPro"/>
</dbReference>
<organism evidence="6 7">
    <name type="scientific">Glonium stellatum</name>
    <dbReference type="NCBI Taxonomy" id="574774"/>
    <lineage>
        <taxon>Eukaryota</taxon>
        <taxon>Fungi</taxon>
        <taxon>Dikarya</taxon>
        <taxon>Ascomycota</taxon>
        <taxon>Pezizomycotina</taxon>
        <taxon>Dothideomycetes</taxon>
        <taxon>Pleosporomycetidae</taxon>
        <taxon>Gloniales</taxon>
        <taxon>Gloniaceae</taxon>
        <taxon>Glonium</taxon>
    </lineage>
</organism>
<feature type="region of interest" description="Disordered" evidence="4">
    <location>
        <begin position="59"/>
        <end position="78"/>
    </location>
</feature>
<protein>
    <submittedName>
        <fullName evidence="6">ThrRS/AlaRS common domain-containing protein</fullName>
    </submittedName>
</protein>
<comment type="subcellular location">
    <subcellularLocation>
        <location evidence="2">Cytoplasm</location>
    </subcellularLocation>
</comment>
<dbReference type="Gene3D" id="2.40.30.130">
    <property type="match status" value="1"/>
</dbReference>
<dbReference type="FunFam" id="3.30.980.10:FF:000008">
    <property type="entry name" value="Similar to alanyl-tRNA synthetase"/>
    <property type="match status" value="1"/>
</dbReference>
<dbReference type="EMBL" id="KV750248">
    <property type="protein sequence ID" value="OCL05613.1"/>
    <property type="molecule type" value="Genomic_DNA"/>
</dbReference>
<evidence type="ECO:0000313" key="6">
    <source>
        <dbReference type="EMBL" id="OCL05613.1"/>
    </source>
</evidence>
<keyword evidence="7" id="KW-1185">Reference proteome</keyword>
<dbReference type="AlphaFoldDB" id="A0A8E2JQC2"/>
<evidence type="ECO:0000256" key="1">
    <source>
        <dbReference type="ARBA" id="ARBA00001947"/>
    </source>
</evidence>
<dbReference type="GO" id="GO:0004813">
    <property type="term" value="F:alanine-tRNA ligase activity"/>
    <property type="evidence" value="ECO:0007669"/>
    <property type="project" value="InterPro"/>
</dbReference>
<dbReference type="Proteomes" id="UP000250140">
    <property type="component" value="Unassembled WGS sequence"/>
</dbReference>
<dbReference type="GO" id="GO:0003676">
    <property type="term" value="F:nucleic acid binding"/>
    <property type="evidence" value="ECO:0007669"/>
    <property type="project" value="InterPro"/>
</dbReference>
<evidence type="ECO:0000259" key="5">
    <source>
        <dbReference type="PROSITE" id="PS50860"/>
    </source>
</evidence>
<comment type="cofactor">
    <cofactor evidence="1">
        <name>Zn(2+)</name>
        <dbReference type="ChEBI" id="CHEBI:29105"/>
    </cofactor>
</comment>
<dbReference type="Pfam" id="PF07973">
    <property type="entry name" value="tRNA_SAD"/>
    <property type="match status" value="1"/>
</dbReference>
<name>A0A8E2JQC2_9PEZI</name>
<dbReference type="SUPFAM" id="SSF50447">
    <property type="entry name" value="Translation proteins"/>
    <property type="match status" value="1"/>
</dbReference>
<sequence>MALAPRTVTVYQRDGALRELLTKITSCRPVASLTEAERSFFKAAQDGDYVLATQETVFHPQGGGQPSDTGTITSTEHSGKETTFQVKLVRKLPEDRILHHGSFVGSPEKPTFDDGDTVLQTIDNEKRNYHSRLHTAGHIIGLAVRQLADSIPNVTELKANHAPDSAFVEFKGLIDGQHKPTIQKKATDLVLQNLPVGVRWWDEEKMRAHCTAVPDAVSMPEDGLIRVVEVEGVGAYPCGGTHLPTTQDIGGIVVRRISRQKGITKISYSITDKPQ</sequence>
<feature type="compositionally biased region" description="Polar residues" evidence="4">
    <location>
        <begin position="66"/>
        <end position="78"/>
    </location>
</feature>
<dbReference type="InterPro" id="IPR018165">
    <property type="entry name" value="Ala-tRNA-synth_IIc_core"/>
</dbReference>
<dbReference type="InterPro" id="IPR009000">
    <property type="entry name" value="Transl_B-barrel_sf"/>
</dbReference>
<evidence type="ECO:0000256" key="3">
    <source>
        <dbReference type="ARBA" id="ARBA00008429"/>
    </source>
</evidence>